<evidence type="ECO:0000313" key="9">
    <source>
        <dbReference type="Proteomes" id="UP001595817"/>
    </source>
</evidence>
<feature type="transmembrane region" description="Helical" evidence="6">
    <location>
        <begin position="12"/>
        <end position="33"/>
    </location>
</feature>
<dbReference type="InterPro" id="IPR003661">
    <property type="entry name" value="HisK_dim/P_dom"/>
</dbReference>
<keyword evidence="6" id="KW-0472">Membrane</keyword>
<comment type="catalytic activity">
    <reaction evidence="1">
        <text>ATP + protein L-histidine = ADP + protein N-phospho-L-histidine.</text>
        <dbReference type="EC" id="2.7.13.3"/>
    </reaction>
</comment>
<dbReference type="PROSITE" id="PS50109">
    <property type="entry name" value="HIS_KIN"/>
    <property type="match status" value="1"/>
</dbReference>
<evidence type="ECO:0000259" key="7">
    <source>
        <dbReference type="PROSITE" id="PS50109"/>
    </source>
</evidence>
<sequence>MKLKPLTKMIVTFTATSLFSLGTLLISTTWIPAEYVMEIWFAALTVPAMSALILTCLIELIAHNEENERRLFKEEKLKAIEQMGAAISHDIRNPLTAAIGFTELLSSDSINQESRKHFTSILKTEIEHAEQILQNYLNFTKPATLSFTNVSIDNELNKVVQMLQPLANLHSIKIETNLISKGTIIIDRQKFNESVTAFIQHSLLTMEPGGTLVISSSLSKTKVIIRLDIHEVALLGKNYLEKSLNEQNALLSSMHTIKAMKGMIESKTTPIGHTFLLTFKKG</sequence>
<evidence type="ECO:0000256" key="3">
    <source>
        <dbReference type="ARBA" id="ARBA00022679"/>
    </source>
</evidence>
<evidence type="ECO:0000256" key="4">
    <source>
        <dbReference type="ARBA" id="ARBA00022777"/>
    </source>
</evidence>
<evidence type="ECO:0000256" key="5">
    <source>
        <dbReference type="ARBA" id="ARBA00023012"/>
    </source>
</evidence>
<dbReference type="InterPro" id="IPR050736">
    <property type="entry name" value="Sensor_HK_Regulatory"/>
</dbReference>
<dbReference type="CDD" id="cd00082">
    <property type="entry name" value="HisKA"/>
    <property type="match status" value="1"/>
</dbReference>
<gene>
    <name evidence="8" type="ORF">ACFOZY_06765</name>
</gene>
<feature type="domain" description="Histidine kinase" evidence="7">
    <location>
        <begin position="86"/>
        <end position="282"/>
    </location>
</feature>
<keyword evidence="3" id="KW-0808">Transferase</keyword>
<dbReference type="InterPro" id="IPR005467">
    <property type="entry name" value="His_kinase_dom"/>
</dbReference>
<accession>A0ABV8X5A0</accession>
<comment type="caution">
    <text evidence="8">The sequence shown here is derived from an EMBL/GenBank/DDBJ whole genome shotgun (WGS) entry which is preliminary data.</text>
</comment>
<name>A0ABV8X5A0_9LACT</name>
<dbReference type="EC" id="2.7.13.3" evidence="2"/>
<keyword evidence="5" id="KW-0902">Two-component regulatory system</keyword>
<keyword evidence="6" id="KW-0812">Transmembrane</keyword>
<dbReference type="Gene3D" id="1.10.287.130">
    <property type="match status" value="1"/>
</dbReference>
<dbReference type="Pfam" id="PF00512">
    <property type="entry name" value="HisKA"/>
    <property type="match status" value="1"/>
</dbReference>
<dbReference type="PANTHER" id="PTHR43711">
    <property type="entry name" value="TWO-COMPONENT HISTIDINE KINASE"/>
    <property type="match status" value="1"/>
</dbReference>
<dbReference type="InterPro" id="IPR036097">
    <property type="entry name" value="HisK_dim/P_sf"/>
</dbReference>
<keyword evidence="9" id="KW-1185">Reference proteome</keyword>
<dbReference type="SUPFAM" id="SSF47384">
    <property type="entry name" value="Homodimeric domain of signal transducing histidine kinase"/>
    <property type="match status" value="1"/>
</dbReference>
<keyword evidence="6" id="KW-1133">Transmembrane helix</keyword>
<reference evidence="9" key="1">
    <citation type="journal article" date="2019" name="Int. J. Syst. Evol. Microbiol.">
        <title>The Global Catalogue of Microorganisms (GCM) 10K type strain sequencing project: providing services to taxonomists for standard genome sequencing and annotation.</title>
        <authorList>
            <consortium name="The Broad Institute Genomics Platform"/>
            <consortium name="The Broad Institute Genome Sequencing Center for Infectious Disease"/>
            <person name="Wu L."/>
            <person name="Ma J."/>
        </authorList>
    </citation>
    <scope>NUCLEOTIDE SEQUENCE [LARGE SCALE GENOMIC DNA]</scope>
    <source>
        <strain evidence="9">CCUG 59778</strain>
    </source>
</reference>
<evidence type="ECO:0000256" key="6">
    <source>
        <dbReference type="SAM" id="Phobius"/>
    </source>
</evidence>
<dbReference type="GO" id="GO:0016301">
    <property type="term" value="F:kinase activity"/>
    <property type="evidence" value="ECO:0007669"/>
    <property type="project" value="UniProtKB-KW"/>
</dbReference>
<dbReference type="Proteomes" id="UP001595817">
    <property type="component" value="Unassembled WGS sequence"/>
</dbReference>
<proteinExistence type="predicted"/>
<keyword evidence="4 8" id="KW-0418">Kinase</keyword>
<dbReference type="PANTHER" id="PTHR43711:SF1">
    <property type="entry name" value="HISTIDINE KINASE 1"/>
    <property type="match status" value="1"/>
</dbReference>
<evidence type="ECO:0000313" key="8">
    <source>
        <dbReference type="EMBL" id="MFC4410140.1"/>
    </source>
</evidence>
<organism evidence="8 9">
    <name type="scientific">Chungangia koreensis</name>
    <dbReference type="NCBI Taxonomy" id="752657"/>
    <lineage>
        <taxon>Bacteria</taxon>
        <taxon>Bacillati</taxon>
        <taxon>Bacillota</taxon>
        <taxon>Bacilli</taxon>
        <taxon>Lactobacillales</taxon>
        <taxon>Chungangia</taxon>
    </lineage>
</organism>
<dbReference type="SMART" id="SM00388">
    <property type="entry name" value="HisKA"/>
    <property type="match status" value="1"/>
</dbReference>
<evidence type="ECO:0000256" key="1">
    <source>
        <dbReference type="ARBA" id="ARBA00000085"/>
    </source>
</evidence>
<protein>
    <recommendedName>
        <fullName evidence="2">histidine kinase</fullName>
        <ecNumber evidence="2">2.7.13.3</ecNumber>
    </recommendedName>
</protein>
<dbReference type="EMBL" id="JBHSEC010000007">
    <property type="protein sequence ID" value="MFC4410140.1"/>
    <property type="molecule type" value="Genomic_DNA"/>
</dbReference>
<feature type="transmembrane region" description="Helical" evidence="6">
    <location>
        <begin position="39"/>
        <end position="62"/>
    </location>
</feature>
<evidence type="ECO:0000256" key="2">
    <source>
        <dbReference type="ARBA" id="ARBA00012438"/>
    </source>
</evidence>